<dbReference type="STRING" id="1817892.AUK40_00110"/>
<evidence type="ECO:0000256" key="8">
    <source>
        <dbReference type="RuleBase" id="RU004279"/>
    </source>
</evidence>
<proteinExistence type="inferred from homology"/>
<dbReference type="Gene3D" id="2.40.40.20">
    <property type="match status" value="1"/>
</dbReference>
<dbReference type="Proteomes" id="UP000183245">
    <property type="component" value="Unassembled WGS sequence"/>
</dbReference>
<evidence type="ECO:0000256" key="9">
    <source>
        <dbReference type="SAM" id="MobiDB-lite"/>
    </source>
</evidence>
<feature type="binding site" evidence="7">
    <location>
        <position position="45"/>
    </location>
    <ligand>
        <name>Zn(2+)</name>
        <dbReference type="ChEBI" id="CHEBI:29105"/>
        <label>1</label>
    </ligand>
</feature>
<dbReference type="InterPro" id="IPR007080">
    <property type="entry name" value="RNA_pol_Rpb1_1"/>
</dbReference>
<dbReference type="InterPro" id="IPR012754">
    <property type="entry name" value="DNA-dir_RpoC_beta_prime_bact"/>
</dbReference>
<dbReference type="InterPro" id="IPR042102">
    <property type="entry name" value="RNA_pol_Rpb1_3_sf"/>
</dbReference>
<keyword evidence="2 7" id="KW-0808">Transferase</keyword>
<dbReference type="SMART" id="SM00663">
    <property type="entry name" value="RPOLA_N"/>
    <property type="match status" value="1"/>
</dbReference>
<dbReference type="InterPro" id="IPR007083">
    <property type="entry name" value="RNA_pol_Rpb1_4"/>
</dbReference>
<dbReference type="AlphaFoldDB" id="A0A1J5ITX5"/>
<accession>A0A1J5ITX5</accession>
<gene>
    <name evidence="7" type="primary">rpoC</name>
    <name evidence="11" type="ORF">AUK40_00110</name>
</gene>
<organism evidence="11 12">
    <name type="scientific">Candidatus Wirthbacteria bacterium CG2_30_54_11</name>
    <dbReference type="NCBI Taxonomy" id="1817892"/>
    <lineage>
        <taxon>Bacteria</taxon>
        <taxon>Candidatus Wirthbacteria</taxon>
    </lineage>
</organism>
<dbReference type="PANTHER" id="PTHR19376">
    <property type="entry name" value="DNA-DIRECTED RNA POLYMERASE"/>
    <property type="match status" value="1"/>
</dbReference>
<comment type="caution">
    <text evidence="11">The sequence shown here is derived from an EMBL/GenBank/DDBJ whole genome shotgun (WGS) entry which is preliminary data.</text>
</comment>
<comment type="cofactor">
    <cofactor evidence="7">
        <name>Zn(2+)</name>
        <dbReference type="ChEBI" id="CHEBI:29105"/>
    </cofactor>
    <text evidence="7">Binds 2 Zn(2+) ions per subunit.</text>
</comment>
<evidence type="ECO:0000256" key="1">
    <source>
        <dbReference type="ARBA" id="ARBA00022478"/>
    </source>
</evidence>
<feature type="binding site" evidence="7">
    <location>
        <position position="27"/>
    </location>
    <ligand>
        <name>Zn(2+)</name>
        <dbReference type="ChEBI" id="CHEBI:29105"/>
        <label>1</label>
    </ligand>
</feature>
<evidence type="ECO:0000256" key="5">
    <source>
        <dbReference type="ARBA" id="ARBA00023163"/>
    </source>
</evidence>
<dbReference type="CDD" id="cd01609">
    <property type="entry name" value="RNAP_beta'_N"/>
    <property type="match status" value="1"/>
</dbReference>
<dbReference type="InterPro" id="IPR038120">
    <property type="entry name" value="Rpb1_funnel_sf"/>
</dbReference>
<dbReference type="Pfam" id="PF04983">
    <property type="entry name" value="RNA_pol_Rpb1_3"/>
    <property type="match status" value="1"/>
</dbReference>
<dbReference type="Pfam" id="PF04998">
    <property type="entry name" value="RNA_pol_Rpb1_5"/>
    <property type="match status" value="2"/>
</dbReference>
<dbReference type="GO" id="GO:0003677">
    <property type="term" value="F:DNA binding"/>
    <property type="evidence" value="ECO:0007669"/>
    <property type="project" value="UniProtKB-UniRule"/>
</dbReference>
<dbReference type="EC" id="2.7.7.6" evidence="7"/>
<dbReference type="Gene3D" id="1.10.150.390">
    <property type="match status" value="1"/>
</dbReference>
<comment type="similarity">
    <text evidence="7 8">Belongs to the RNA polymerase beta' chain family.</text>
</comment>
<evidence type="ECO:0000256" key="4">
    <source>
        <dbReference type="ARBA" id="ARBA00022723"/>
    </source>
</evidence>
<dbReference type="CDD" id="cd02655">
    <property type="entry name" value="RNAP_beta'_C"/>
    <property type="match status" value="1"/>
</dbReference>
<reference evidence="11 12" key="1">
    <citation type="journal article" date="2016" name="Environ. Microbiol.">
        <title>Genomic resolution of a cold subsurface aquifer community provides metabolic insights for novel microbes adapted to high CO concentrations.</title>
        <authorList>
            <person name="Probst A.J."/>
            <person name="Castelle C.J."/>
            <person name="Singh A."/>
            <person name="Brown C.T."/>
            <person name="Anantharaman K."/>
            <person name="Sharon I."/>
            <person name="Hug L.A."/>
            <person name="Burstein D."/>
            <person name="Emerson J.B."/>
            <person name="Thomas B.C."/>
            <person name="Banfield J.F."/>
        </authorList>
    </citation>
    <scope>NUCLEOTIDE SEQUENCE [LARGE SCALE GENOMIC DNA]</scope>
    <source>
        <strain evidence="11">CG2_30_54_11</strain>
    </source>
</reference>
<feature type="region of interest" description="Disordered" evidence="9">
    <location>
        <begin position="147"/>
        <end position="171"/>
    </location>
</feature>
<feature type="binding site" evidence="7">
    <location>
        <position position="833"/>
    </location>
    <ligand>
        <name>Zn(2+)</name>
        <dbReference type="ChEBI" id="CHEBI:29105"/>
        <label>2</label>
    </ligand>
</feature>
<dbReference type="InterPro" id="IPR044893">
    <property type="entry name" value="RNA_pol_Rpb1_clamp_domain"/>
</dbReference>
<evidence type="ECO:0000256" key="7">
    <source>
        <dbReference type="HAMAP-Rule" id="MF_01322"/>
    </source>
</evidence>
<feature type="binding site" evidence="7">
    <location>
        <position position="913"/>
    </location>
    <ligand>
        <name>Zn(2+)</name>
        <dbReference type="ChEBI" id="CHEBI:29105"/>
        <label>2</label>
    </ligand>
</feature>
<dbReference type="GO" id="GO:0008270">
    <property type="term" value="F:zinc ion binding"/>
    <property type="evidence" value="ECO:0007669"/>
    <property type="project" value="UniProtKB-UniRule"/>
</dbReference>
<evidence type="ECO:0000259" key="10">
    <source>
        <dbReference type="SMART" id="SM00663"/>
    </source>
</evidence>
<sequence length="1261" mass="141225">MNYRTQKPERGGLFCERIFGPVKDWECSCGKYKKVRYKGIICDKCGVEVTRAIVRRERMGHIELAAPVVHVWFVRGTPNYLALLLNVTPRKLERVIYYAQYIITSVDEDARKKAFEDLDRQLTENHAEMDEKLLAERTRLEQAHDLLTAPSEGDQRAEDEKNLKSATTDTFEHDLKRSKRAIDTERQEFIKSINALKAKLESIALMQTLSENNYQILKDSFEDVFEAQMGAEAILKLVKLLDLDAITKDLRKKIKSTGSKQKMKKYVKRLRVLRAILSSKNESAWMILRVLPVIPPDLRPMVQLDGGRFAASDLNDLYRRVINRNNRLKRLIELGAPEVIMRNEKRMLQEAVDALIDNSAHGEKVISRRNRKLKSLSDILKGKQGRFRQNLLGKRVDYSGRSVIVVGANLRLDQCGLPKKMALELFRPFILRELLKRDFVHTIKSANRMIERTQPEVWDVLEDIVKNYPILLNRAPTLHRLGIQAFYPVLIDGDAIQIHPLVCTAFNADFDGDQMAVHVPLSEPAKDEARRLMLSARNLLLPASGRAAVGPTRDMLLGCYYLTLDIPKVKGEGLRFSSPEEAVLASELEALDLHAMVEVRFPEGRIKTTAGRIIFSRILPVGFEYENTVMNKKILGKLIERCFKEQGIEPTAKFVDQIKDLGFKYATVSAATIAVSDVHIPKDKVKIMATADQEAILINEYFQDGLITDTERYEKTVNLWIETTDKVTDAMMKIMDKYSPLSMMMTSGARGNIEQMRQMAGMRGLMADPSGRIIDLPIKSNFREGLSVLEYFISTHGARKGRADTALRTADSGYLTRRMVDVSQNVIVYEDDCGTEDGYDVKVAVHEGVHESFLEQVVGRIAARDIADPKTGELIVARNEEIDELKADAIISAKIENIMIRSVLMCRSHFGVCQRCYGTDLAKGGLVKMGEPVGIIAAQAIGEPGTQLTMRTFHAGGVAGGTDITQGLPRVEELFEARPPKGQSPIAGIDGIVSVVTEGNLRKVNIIALDFEQEVITLEAGDEVQVKNKEKVKAGDTLTKHAGKVNLKVTFDGVVKVAKDKITVVASDKKILSYPVPKNARFKVEDGQLVTRGTQLIEGSLNLKELLEVSGVAAVQRHLVEEVQKIYRSQGVATNDKHIEVIVRRMLSRVKVLESGDTDFLAGELVNRFKMDRINQELIARDKKPAVIEPVILGITKAALNSGSFLSAASFQETIRVLTKAAIYGMEDRLVGLKENLIIGKLIPAGPYARQDMMKKTIALT</sequence>
<name>A0A1J5ITX5_9BACT</name>
<evidence type="ECO:0000256" key="3">
    <source>
        <dbReference type="ARBA" id="ARBA00022695"/>
    </source>
</evidence>
<dbReference type="InterPro" id="IPR007081">
    <property type="entry name" value="RNA_pol_Rpb1_5"/>
</dbReference>
<protein>
    <recommendedName>
        <fullName evidence="7">DNA-directed RNA polymerase subunit beta'</fullName>
        <shortName evidence="7">RNAP subunit beta'</shortName>
        <ecNumber evidence="7">2.7.7.6</ecNumber>
    </recommendedName>
    <alternativeName>
        <fullName evidence="7">RNA polymerase subunit beta'</fullName>
    </alternativeName>
    <alternativeName>
        <fullName evidence="7">Transcriptase subunit beta'</fullName>
    </alternativeName>
</protein>
<dbReference type="GO" id="GO:0000287">
    <property type="term" value="F:magnesium ion binding"/>
    <property type="evidence" value="ECO:0007669"/>
    <property type="project" value="UniProtKB-UniRule"/>
</dbReference>
<dbReference type="Pfam" id="PF04997">
    <property type="entry name" value="RNA_pol_Rpb1_1"/>
    <property type="match status" value="1"/>
</dbReference>
<comment type="cofactor">
    <cofactor evidence="7">
        <name>Mg(2+)</name>
        <dbReference type="ChEBI" id="CHEBI:18420"/>
    </cofactor>
    <text evidence="7">Binds 1 Mg(2+) ion per subunit.</text>
</comment>
<keyword evidence="7" id="KW-0862">Zinc</keyword>
<dbReference type="Gene3D" id="4.10.860.120">
    <property type="entry name" value="RNA polymerase II, clamp domain"/>
    <property type="match status" value="1"/>
</dbReference>
<feature type="domain" description="RNA polymerase N-terminal" evidence="10">
    <location>
        <begin position="284"/>
        <end position="563"/>
    </location>
</feature>
<dbReference type="NCBIfam" id="TIGR02386">
    <property type="entry name" value="rpoC_TIGR"/>
    <property type="match status" value="1"/>
</dbReference>
<evidence type="ECO:0000256" key="2">
    <source>
        <dbReference type="ARBA" id="ARBA00022679"/>
    </source>
</evidence>
<dbReference type="InterPro" id="IPR006592">
    <property type="entry name" value="RNA_pol_N"/>
</dbReference>
<evidence type="ECO:0000313" key="11">
    <source>
        <dbReference type="EMBL" id="OIQ00565.1"/>
    </source>
</evidence>
<evidence type="ECO:0000313" key="12">
    <source>
        <dbReference type="Proteomes" id="UP000183245"/>
    </source>
</evidence>
<feature type="binding site" evidence="7">
    <location>
        <position position="42"/>
    </location>
    <ligand>
        <name>Zn(2+)</name>
        <dbReference type="ChEBI" id="CHEBI:29105"/>
        <label>1</label>
    </ligand>
</feature>
<dbReference type="Gene3D" id="1.10.1790.20">
    <property type="match status" value="1"/>
</dbReference>
<comment type="subunit">
    <text evidence="7">The RNAP catalytic core consists of 2 alpha, 1 beta, 1 beta' and 1 omega subunit. When a sigma factor is associated with the core the holoenzyme is formed, which can initiate transcription.</text>
</comment>
<dbReference type="EMBL" id="MNZT01000001">
    <property type="protein sequence ID" value="OIQ00565.1"/>
    <property type="molecule type" value="Genomic_DNA"/>
</dbReference>
<dbReference type="SUPFAM" id="SSF64484">
    <property type="entry name" value="beta and beta-prime subunits of DNA dependent RNA-polymerase"/>
    <property type="match status" value="1"/>
</dbReference>
<dbReference type="Gene3D" id="1.10.132.30">
    <property type="match status" value="1"/>
</dbReference>
<dbReference type="InterPro" id="IPR000722">
    <property type="entry name" value="RNA_pol_asu"/>
</dbReference>
<feature type="binding site" evidence="7">
    <location>
        <position position="509"/>
    </location>
    <ligand>
        <name>Mg(2+)</name>
        <dbReference type="ChEBI" id="CHEBI:18420"/>
    </ligand>
</feature>
<keyword evidence="5 7" id="KW-0804">Transcription</keyword>
<feature type="binding site" evidence="7">
    <location>
        <position position="513"/>
    </location>
    <ligand>
        <name>Mg(2+)</name>
        <dbReference type="ChEBI" id="CHEBI:18420"/>
    </ligand>
</feature>
<dbReference type="GO" id="GO:0000428">
    <property type="term" value="C:DNA-directed RNA polymerase complex"/>
    <property type="evidence" value="ECO:0007669"/>
    <property type="project" value="UniProtKB-KW"/>
</dbReference>
<dbReference type="Gene3D" id="2.40.50.100">
    <property type="match status" value="2"/>
</dbReference>
<dbReference type="InterPro" id="IPR007066">
    <property type="entry name" value="RNA_pol_Rpb1_3"/>
</dbReference>
<dbReference type="PANTHER" id="PTHR19376:SF54">
    <property type="entry name" value="DNA-DIRECTED RNA POLYMERASE SUBUNIT BETA"/>
    <property type="match status" value="1"/>
</dbReference>
<feature type="compositionally biased region" description="Basic and acidic residues" evidence="9">
    <location>
        <begin position="153"/>
        <end position="163"/>
    </location>
</feature>
<dbReference type="Gene3D" id="1.10.40.90">
    <property type="match status" value="1"/>
</dbReference>
<dbReference type="Gene3D" id="1.10.274.100">
    <property type="entry name" value="RNA polymerase Rpb1, domain 3"/>
    <property type="match status" value="2"/>
</dbReference>
<keyword evidence="7" id="KW-0460">Magnesium</keyword>
<comment type="catalytic activity">
    <reaction evidence="6 7 8">
        <text>RNA(n) + a ribonucleoside 5'-triphosphate = RNA(n+1) + diphosphate</text>
        <dbReference type="Rhea" id="RHEA:21248"/>
        <dbReference type="Rhea" id="RHEA-COMP:14527"/>
        <dbReference type="Rhea" id="RHEA-COMP:17342"/>
        <dbReference type="ChEBI" id="CHEBI:33019"/>
        <dbReference type="ChEBI" id="CHEBI:61557"/>
        <dbReference type="ChEBI" id="CHEBI:140395"/>
        <dbReference type="EC" id="2.7.7.6"/>
    </reaction>
</comment>
<dbReference type="Pfam" id="PF00623">
    <property type="entry name" value="RNA_pol_Rpb1_2"/>
    <property type="match status" value="1"/>
</dbReference>
<dbReference type="Pfam" id="PF05000">
    <property type="entry name" value="RNA_pol_Rpb1_4"/>
    <property type="match status" value="1"/>
</dbReference>
<keyword evidence="1 7" id="KW-0240">DNA-directed RNA polymerase</keyword>
<comment type="function">
    <text evidence="7 8">DNA-dependent RNA polymerase catalyzes the transcription of DNA into RNA using the four ribonucleoside triphosphates as substrates.</text>
</comment>
<dbReference type="GO" id="GO:0006351">
    <property type="term" value="P:DNA-templated transcription"/>
    <property type="evidence" value="ECO:0007669"/>
    <property type="project" value="UniProtKB-UniRule"/>
</dbReference>
<feature type="binding site" evidence="7">
    <location>
        <position position="916"/>
    </location>
    <ligand>
        <name>Zn(2+)</name>
        <dbReference type="ChEBI" id="CHEBI:29105"/>
        <label>2</label>
    </ligand>
</feature>
<feature type="binding site" evidence="7">
    <location>
        <position position="29"/>
    </location>
    <ligand>
        <name>Zn(2+)</name>
        <dbReference type="ChEBI" id="CHEBI:29105"/>
        <label>1</label>
    </ligand>
</feature>
<feature type="binding site" evidence="7">
    <location>
        <position position="906"/>
    </location>
    <ligand>
        <name>Zn(2+)</name>
        <dbReference type="ChEBI" id="CHEBI:29105"/>
        <label>2</label>
    </ligand>
</feature>
<keyword evidence="4 7" id="KW-0479">Metal-binding</keyword>
<dbReference type="InterPro" id="IPR045867">
    <property type="entry name" value="DNA-dir_RpoC_beta_prime"/>
</dbReference>
<dbReference type="GO" id="GO:0003899">
    <property type="term" value="F:DNA-directed RNA polymerase activity"/>
    <property type="evidence" value="ECO:0007669"/>
    <property type="project" value="UniProtKB-UniRule"/>
</dbReference>
<dbReference type="HAMAP" id="MF_01322">
    <property type="entry name" value="RNApol_bact_RpoC"/>
    <property type="match status" value="1"/>
</dbReference>
<keyword evidence="3 7" id="KW-0548">Nucleotidyltransferase</keyword>
<feature type="binding site" evidence="7">
    <location>
        <position position="511"/>
    </location>
    <ligand>
        <name>Mg(2+)</name>
        <dbReference type="ChEBI" id="CHEBI:18420"/>
    </ligand>
</feature>
<evidence type="ECO:0000256" key="6">
    <source>
        <dbReference type="ARBA" id="ARBA00048552"/>
    </source>
</evidence>